<dbReference type="KEGG" id="beo:BEH_26470"/>
<geneLocation type="plasmid" evidence="2">
    <name>pbeh6</name>
</geneLocation>
<proteinExistence type="predicted"/>
<dbReference type="InterPro" id="IPR035948">
    <property type="entry name" value="YwqG-like_sf"/>
</dbReference>
<evidence type="ECO:0000313" key="1">
    <source>
        <dbReference type="EMBL" id="AWG44332.1"/>
    </source>
</evidence>
<organism evidence="1 2">
    <name type="scientific">Priestia filamentosa</name>
    <dbReference type="NCBI Taxonomy" id="1402861"/>
    <lineage>
        <taxon>Bacteria</taxon>
        <taxon>Bacillati</taxon>
        <taxon>Bacillota</taxon>
        <taxon>Bacilli</taxon>
        <taxon>Bacillales</taxon>
        <taxon>Bacillaceae</taxon>
        <taxon>Priestia</taxon>
    </lineage>
</organism>
<evidence type="ECO:0008006" key="3">
    <source>
        <dbReference type="Google" id="ProtNLM"/>
    </source>
</evidence>
<dbReference type="InterPro" id="IPR015315">
    <property type="entry name" value="DUF1963"/>
</dbReference>
<dbReference type="Pfam" id="PF09234">
    <property type="entry name" value="DUF1963"/>
    <property type="match status" value="1"/>
</dbReference>
<keyword evidence="2" id="KW-1185">Reference proteome</keyword>
<dbReference type="SUPFAM" id="SSF103032">
    <property type="entry name" value="Hypothetical protein YwqG"/>
    <property type="match status" value="1"/>
</dbReference>
<keyword evidence="1" id="KW-0614">Plasmid</keyword>
<reference evidence="1 2" key="1">
    <citation type="journal article" date="2015" name="PLoS ONE">
        <title>Genome Sequence of Bacillus endophyticus and Analysis of Its Companion Mechanism in the Ketogulonigenium vulgare-Bacillus Strain Consortium.</title>
        <authorList>
            <person name="Jia N."/>
            <person name="Du J."/>
            <person name="Ding M.Z."/>
            <person name="Gao F."/>
            <person name="Yuan Y.J."/>
        </authorList>
    </citation>
    <scope>NUCLEOTIDE SEQUENCE [LARGE SCALE GENOMIC DNA]</scope>
    <source>
        <strain evidence="1 2">Hbe603</strain>
        <plasmid evidence="2">pbeh6</plasmid>
    </source>
</reference>
<protein>
    <recommendedName>
        <fullName evidence="3">DUF1963 domain-containing protein</fullName>
    </recommendedName>
</protein>
<dbReference type="Proteomes" id="UP000036202">
    <property type="component" value="Plasmid pbeh6"/>
</dbReference>
<evidence type="ECO:0000313" key="2">
    <source>
        <dbReference type="Proteomes" id="UP000036202"/>
    </source>
</evidence>
<dbReference type="OrthoDB" id="8792814at2"/>
<gene>
    <name evidence="1" type="ORF">BEH_26470</name>
</gene>
<dbReference type="AlphaFoldDB" id="A0A2S1LZT7"/>
<sequence>MNITQIKDALFKQATIFQTGGFRPTEKLGESWIGKVLWGKEGETISSNYDPICTLFLDGLPYVPKELKRYQLLTIYMDFDVFNNNLKKHNLASYFKINGYTNLDELQKINEQSSKLKPFPLIPLFINNDTPSWEDSDSIAPEIEDEILRLESEEDMEYYEDIVEDAYPTHKIGGYPSFIQSGVSFGEDYPFVFQISSDAKAKFNIVDSGSFYFFYNQEKQDWIVYCDFY</sequence>
<dbReference type="RefSeq" id="WP_046218380.1">
    <property type="nucleotide sequence ID" value="NZ_CP015328.1"/>
</dbReference>
<dbReference type="Gene3D" id="2.30.320.10">
    <property type="entry name" value="YwqG-like"/>
    <property type="match status" value="1"/>
</dbReference>
<dbReference type="EMBL" id="CP015328">
    <property type="protein sequence ID" value="AWG44332.1"/>
    <property type="molecule type" value="Genomic_DNA"/>
</dbReference>
<accession>A0A2S1LZT7</accession>
<name>A0A2S1LZT7_9BACI</name>